<dbReference type="Pfam" id="PF13185">
    <property type="entry name" value="GAF_2"/>
    <property type="match status" value="1"/>
</dbReference>
<dbReference type="SUPFAM" id="SSF52540">
    <property type="entry name" value="P-loop containing nucleoside triphosphate hydrolases"/>
    <property type="match status" value="1"/>
</dbReference>
<dbReference type="GO" id="GO:0004016">
    <property type="term" value="F:adenylate cyclase activity"/>
    <property type="evidence" value="ECO:0007669"/>
    <property type="project" value="UniProtKB-ARBA"/>
</dbReference>
<reference evidence="12 13" key="1">
    <citation type="submission" date="2016-10" db="EMBL/GenBank/DDBJ databases">
        <authorList>
            <person name="de Groot N.N."/>
        </authorList>
    </citation>
    <scope>NUCLEOTIDE SEQUENCE [LARGE SCALE GENOMIC DNA]</scope>
    <source>
        <strain evidence="12 13">DSM 15283</strain>
    </source>
</reference>
<dbReference type="InterPro" id="IPR029016">
    <property type="entry name" value="GAF-like_dom_sf"/>
</dbReference>
<dbReference type="PANTHER" id="PTHR43642">
    <property type="entry name" value="HYBRID SIGNAL TRANSDUCTION HISTIDINE KINASE G"/>
    <property type="match status" value="1"/>
</dbReference>
<dbReference type="PANTHER" id="PTHR43642:SF1">
    <property type="entry name" value="HYBRID SIGNAL TRANSDUCTION HISTIDINE KINASE G"/>
    <property type="match status" value="1"/>
</dbReference>
<dbReference type="SMART" id="SM00220">
    <property type="entry name" value="S_TKc"/>
    <property type="match status" value="1"/>
</dbReference>
<dbReference type="SUPFAM" id="SSF55073">
    <property type="entry name" value="Nucleotide cyclase"/>
    <property type="match status" value="1"/>
</dbReference>
<dbReference type="EMBL" id="FOTQ01000006">
    <property type="protein sequence ID" value="SFM32439.1"/>
    <property type="molecule type" value="Genomic_DNA"/>
</dbReference>
<evidence type="ECO:0000256" key="1">
    <source>
        <dbReference type="ARBA" id="ARBA00000085"/>
    </source>
</evidence>
<evidence type="ECO:0000259" key="10">
    <source>
        <dbReference type="PROSITE" id="PS50110"/>
    </source>
</evidence>
<dbReference type="InterPro" id="IPR011006">
    <property type="entry name" value="CheY-like_superfamily"/>
</dbReference>
<feature type="domain" description="Histidine kinase" evidence="9">
    <location>
        <begin position="1481"/>
        <end position="1699"/>
    </location>
</feature>
<dbReference type="RefSeq" id="WP_093094556.1">
    <property type="nucleotide sequence ID" value="NZ_FOTQ01000006.1"/>
</dbReference>
<evidence type="ECO:0000259" key="8">
    <source>
        <dbReference type="PROSITE" id="PS50011"/>
    </source>
</evidence>
<comment type="catalytic activity">
    <reaction evidence="1">
        <text>ATP + protein L-histidine = ADP + protein N-phospho-L-histidine.</text>
        <dbReference type="EC" id="2.7.13.3"/>
    </reaction>
</comment>
<dbReference type="SUPFAM" id="SSF55874">
    <property type="entry name" value="ATPase domain of HSP90 chaperone/DNA topoisomerase II/histidine kinase"/>
    <property type="match status" value="1"/>
</dbReference>
<dbReference type="CDD" id="cd07302">
    <property type="entry name" value="CHD"/>
    <property type="match status" value="1"/>
</dbReference>
<dbReference type="GO" id="GO:0000155">
    <property type="term" value="F:phosphorelay sensor kinase activity"/>
    <property type="evidence" value="ECO:0007669"/>
    <property type="project" value="InterPro"/>
</dbReference>
<dbReference type="Pfam" id="PF00069">
    <property type="entry name" value="Pkinase"/>
    <property type="match status" value="1"/>
</dbReference>
<dbReference type="InterPro" id="IPR041664">
    <property type="entry name" value="AAA_16"/>
</dbReference>
<dbReference type="CDD" id="cd00082">
    <property type="entry name" value="HisKA"/>
    <property type="match status" value="1"/>
</dbReference>
<dbReference type="InterPro" id="IPR003594">
    <property type="entry name" value="HATPase_dom"/>
</dbReference>
<organism evidence="12 13">
    <name type="scientific">Shimia aestuarii</name>
    <dbReference type="NCBI Taxonomy" id="254406"/>
    <lineage>
        <taxon>Bacteria</taxon>
        <taxon>Pseudomonadati</taxon>
        <taxon>Pseudomonadota</taxon>
        <taxon>Alphaproteobacteria</taxon>
        <taxon>Rhodobacterales</taxon>
        <taxon>Roseobacteraceae</taxon>
    </lineage>
</organism>
<sequence length="2151" mass="238466">MIRAIQDKTVRSGLFMAESDEAGEPLLVWQSPAQTRLQQRRLEARLAGLQQLSGTQVAQVVDFDMDHDIAQVVMMRPTGDPLSRVTGRGGLRVGQFLGLAVQMAGAVQSLHNRRIPHGHIKPEALYVHPQTGAVTLALHPDSMMQPSGRPSDIAGRALEDIAYSAPEQSGRIETVADLRADLYALGVVFYEMLTGAPPFNALDEMELVHQHLAVPPRPLSQARKNVPRQLARLVHKLLEKGPEARYQTAFGLLSDLKRCVECFEQDTDIPEFVLGAQDDHSVFHIPDRLFGREREVRRMNEAAERVCAGGVECVLLAGRSGTGKSALAAKLRDLGGTAPQPLFISGKYEEIQSLPYLAIIEALRSFVLLKVSQGPEELESYRLRLVEALGDNLGVIAEFLPELKMVTGDISAPVNADSMERNQRFRLAIQAFFETMSDPDSPVILFLDDLHWAEAASITLLEDMIRTARLSHLLIVGAYRDNAKGAGEKAARLIDAFVDAGYPCETLNIRPLQGNDTLEIIAESMGLEDRSVVTHLARVLHGKTQGNAFHLRRLLAVLYQEGAIRFDMEAARWVWGMDAVTQHVVESDVALLMTERIELLSLPALEILRYAACFGTNVAPESLQLLSERGEDEIEALLQEAADAGFLERDGTQQELFRFSHDMVRDAAYRLTPDEDRALLHYRIGSFLLGDMEDMNTDERLFVALDQVNRGIDRLRDPPVGRLIVSASLAAAYRAKALAAYDTAHRYLSVAMSISTDLGGVDWDVEPEITARLRREMLEMTFLVSGFDAARPLFEELLENLPTPSEKARIYQLLVTLFTFRSDYEQALEFGVAGLKLLGINLSAPLNPKIGQQLALTHLALRKHDVFDFSSLPEMENEASEQLMEMLMIVSTPAFLTNKDLFVLISLRMFRITLRDGLTSAGIFSIQNYAIVMYIAFKSVDRAFRIGTNLFPLLESRNVSAQVRGRLYYTYCVVVAWHFKDYDELHALLGEGIGHSWSAVDLEYVGYFYYGLLKYTWVGCKPLSNLLAELDEFDRYQKRLKHEVLNDITSVYRRALQRLTGSVEDRAWSKQDSELWREMAGEAAVGSFLTTEMLLTHIYGDWKVVRNLYTSLLAEEGFTTLGPEFVDYHLLSGLCITRPPSVSLGLSHRQRRLRLRKHLKALKRLQDHFPTNHSFQYLLLLGEAEREKGNAETGLLYVTEAVERAEEAGIWSYVGIGCECAAQAAKELDDKTAREMWLRRALNAYDKWGAQSKCDELLDQHPELEVIATTADMIGQPSELDLSTIVKTSQAILEITDVNTLLKRLLAIAVENAGANLGELFLRRDGRLVLAASADTSHGDVSVTLIKPNLPLGELSDQKHPKDLVARVEAMKTSVILADASTAPGYERDRYVQRNAPKSLFTMPIIGSGEVLGVLHLENTLAKGVFTPARREILSTIMTLASISLTNALLYARQEEALEVEKRASRELAKINQAKDEFLANTGHELRTPLNGIIGLADGMLSGANGPIPDQARATLDLIVTSGRRLSNLVNDILDFSRLKDGQIDLKAVPLDLHSAINVVFALMDNRARSAEVTLVNEVPQNAPNVLADENRLQQILFNLVDNAVKFAPGGTVRMGCVAKGDRVEIIVADDGPGIPEESKTQIFRGFEQVDASSRREQGGLGLGLAIVERLTKLQGGEITEVGTFGQGAQFRVDLPATEEEAVAQHAGGDTVSRPIVDVGSYMADVILRPSQNIGKKRRNKALLVDDDPVNLQVLENYMSLEGFETQSASDGETALKLVADGYEPDIVLLDVMMPRMSGYEVCARLRETHPASRLPIVMLTAKNRLEDLRAGFEAGATDYLAKPFSRDELSARMHAHLSLTRVSNAYKRFVPVEFLDFLKRDSILDIDLGDNVSRNMTIMFTDIRGFTTIAENMTPHESFEFLNEYFRRIGPIVQEHKGVVAQFLGDGMMALFPNEPQDACNAAIEIQRELRRINVDRAALNLAPVGTGIGLHSGDLIMGILGDRYRLNGNVVSDTVNVAARLETLTAQCGISIAASGVVVSALSENVRAECRKMTRVRMAGKSNAMDVFEIFAGDIVPDIRMKQETRSAFEAAGEHFRNAQFGLAQLAFRDLSDRYPRDSAAAWMAERSRQLAVSGAEKDWQGADTLTQK</sequence>
<dbReference type="Gene3D" id="3.30.565.10">
    <property type="entry name" value="Histidine kinase-like ATPase, C-terminal domain"/>
    <property type="match status" value="1"/>
</dbReference>
<feature type="domain" description="Response regulatory" evidence="10">
    <location>
        <begin position="1741"/>
        <end position="1858"/>
    </location>
</feature>
<dbReference type="GO" id="GO:0005524">
    <property type="term" value="F:ATP binding"/>
    <property type="evidence" value="ECO:0007669"/>
    <property type="project" value="InterPro"/>
</dbReference>
<evidence type="ECO:0000256" key="6">
    <source>
        <dbReference type="ARBA" id="ARBA00022777"/>
    </source>
</evidence>
<evidence type="ECO:0000259" key="9">
    <source>
        <dbReference type="PROSITE" id="PS50109"/>
    </source>
</evidence>
<dbReference type="SUPFAM" id="SSF52172">
    <property type="entry name" value="CheY-like"/>
    <property type="match status" value="1"/>
</dbReference>
<feature type="modified residue" description="4-aspartylphosphate" evidence="7">
    <location>
        <position position="1791"/>
    </location>
</feature>
<dbReference type="InterPro" id="IPR027417">
    <property type="entry name" value="P-loop_NTPase"/>
</dbReference>
<dbReference type="InterPro" id="IPR001054">
    <property type="entry name" value="A/G_cyclase"/>
</dbReference>
<evidence type="ECO:0000259" key="11">
    <source>
        <dbReference type="PROSITE" id="PS50125"/>
    </source>
</evidence>
<keyword evidence="6" id="KW-0418">Kinase</keyword>
<dbReference type="OrthoDB" id="341967at2"/>
<dbReference type="Proteomes" id="UP000199144">
    <property type="component" value="Unassembled WGS sequence"/>
</dbReference>
<dbReference type="InterPro" id="IPR011009">
    <property type="entry name" value="Kinase-like_dom_sf"/>
</dbReference>
<dbReference type="InterPro" id="IPR036097">
    <property type="entry name" value="HisK_dim/P_sf"/>
</dbReference>
<dbReference type="PRINTS" id="PR00344">
    <property type="entry name" value="BCTRLSENSOR"/>
</dbReference>
<dbReference type="Gene3D" id="1.10.287.130">
    <property type="match status" value="1"/>
</dbReference>
<dbReference type="SMART" id="SM00448">
    <property type="entry name" value="REC"/>
    <property type="match status" value="1"/>
</dbReference>
<dbReference type="InterPro" id="IPR029787">
    <property type="entry name" value="Nucleotide_cyclase"/>
</dbReference>
<dbReference type="FunFam" id="3.30.565.10:FF:000006">
    <property type="entry name" value="Sensor histidine kinase WalK"/>
    <property type="match status" value="1"/>
</dbReference>
<dbReference type="Gene3D" id="3.40.50.300">
    <property type="entry name" value="P-loop containing nucleotide triphosphate hydrolases"/>
    <property type="match status" value="1"/>
</dbReference>
<dbReference type="PROSITE" id="PS50109">
    <property type="entry name" value="HIS_KIN"/>
    <property type="match status" value="1"/>
</dbReference>
<dbReference type="GO" id="GO:0016020">
    <property type="term" value="C:membrane"/>
    <property type="evidence" value="ECO:0007669"/>
    <property type="project" value="UniProtKB-SubCell"/>
</dbReference>
<dbReference type="GO" id="GO:0009190">
    <property type="term" value="P:cyclic nucleotide biosynthetic process"/>
    <property type="evidence" value="ECO:0007669"/>
    <property type="project" value="InterPro"/>
</dbReference>
<dbReference type="InterPro" id="IPR001789">
    <property type="entry name" value="Sig_transdc_resp-reg_receiver"/>
</dbReference>
<dbReference type="InterPro" id="IPR004358">
    <property type="entry name" value="Sig_transdc_His_kin-like_C"/>
</dbReference>
<dbReference type="CDD" id="cd17574">
    <property type="entry name" value="REC_OmpR"/>
    <property type="match status" value="1"/>
</dbReference>
<evidence type="ECO:0000256" key="3">
    <source>
        <dbReference type="ARBA" id="ARBA00012438"/>
    </source>
</evidence>
<dbReference type="SMART" id="SM00387">
    <property type="entry name" value="HATPase_c"/>
    <property type="match status" value="1"/>
</dbReference>
<dbReference type="SMART" id="SM00065">
    <property type="entry name" value="GAF"/>
    <property type="match status" value="1"/>
</dbReference>
<keyword evidence="13" id="KW-1185">Reference proteome</keyword>
<dbReference type="Gene3D" id="3.30.70.1230">
    <property type="entry name" value="Nucleotide cyclase"/>
    <property type="match status" value="1"/>
</dbReference>
<dbReference type="InterPro" id="IPR036890">
    <property type="entry name" value="HATPase_C_sf"/>
</dbReference>
<dbReference type="EC" id="2.7.13.3" evidence="3"/>
<dbReference type="Pfam" id="PF00211">
    <property type="entry name" value="Guanylate_cyc"/>
    <property type="match status" value="1"/>
</dbReference>
<evidence type="ECO:0000313" key="12">
    <source>
        <dbReference type="EMBL" id="SFM32439.1"/>
    </source>
</evidence>
<proteinExistence type="predicted"/>
<dbReference type="Pfam" id="PF02518">
    <property type="entry name" value="HATPase_c"/>
    <property type="match status" value="1"/>
</dbReference>
<dbReference type="InterPro" id="IPR005467">
    <property type="entry name" value="His_kinase_dom"/>
</dbReference>
<dbReference type="SMART" id="SM00388">
    <property type="entry name" value="HisKA"/>
    <property type="match status" value="1"/>
</dbReference>
<evidence type="ECO:0000256" key="4">
    <source>
        <dbReference type="ARBA" id="ARBA00022553"/>
    </source>
</evidence>
<comment type="subcellular location">
    <subcellularLocation>
        <location evidence="2">Membrane</location>
        <topology evidence="2">Single-pass membrane protein</topology>
    </subcellularLocation>
</comment>
<dbReference type="SUPFAM" id="SSF56112">
    <property type="entry name" value="Protein kinase-like (PK-like)"/>
    <property type="match status" value="1"/>
</dbReference>
<dbReference type="Pfam" id="PF00512">
    <property type="entry name" value="HisKA"/>
    <property type="match status" value="1"/>
</dbReference>
<name>A0A1I4PXA9_9RHOB</name>
<dbReference type="InterPro" id="IPR003661">
    <property type="entry name" value="HisK_dim/P_dom"/>
</dbReference>
<dbReference type="InterPro" id="IPR053159">
    <property type="entry name" value="Hybrid_Histidine_Kinase"/>
</dbReference>
<dbReference type="SUPFAM" id="SSF55781">
    <property type="entry name" value="GAF domain-like"/>
    <property type="match status" value="1"/>
</dbReference>
<protein>
    <recommendedName>
        <fullName evidence="3">histidine kinase</fullName>
        <ecNumber evidence="3">2.7.13.3</ecNumber>
    </recommendedName>
</protein>
<dbReference type="InterPro" id="IPR003018">
    <property type="entry name" value="GAF"/>
</dbReference>
<keyword evidence="5" id="KW-0808">Transferase</keyword>
<dbReference type="STRING" id="254406.SAMN04488042_10687"/>
<evidence type="ECO:0000256" key="2">
    <source>
        <dbReference type="ARBA" id="ARBA00004167"/>
    </source>
</evidence>
<dbReference type="Pfam" id="PF13191">
    <property type="entry name" value="AAA_16"/>
    <property type="match status" value="1"/>
</dbReference>
<keyword evidence="4 7" id="KW-0597">Phosphoprotein</keyword>
<dbReference type="SUPFAM" id="SSF47384">
    <property type="entry name" value="Homodimeric domain of signal transducing histidine kinase"/>
    <property type="match status" value="1"/>
</dbReference>
<dbReference type="SMART" id="SM00044">
    <property type="entry name" value="CYCc"/>
    <property type="match status" value="1"/>
</dbReference>
<evidence type="ECO:0000313" key="13">
    <source>
        <dbReference type="Proteomes" id="UP000199144"/>
    </source>
</evidence>
<dbReference type="PROSITE" id="PS50125">
    <property type="entry name" value="GUANYLATE_CYCLASE_2"/>
    <property type="match status" value="1"/>
</dbReference>
<gene>
    <name evidence="12" type="ORF">SAMN04488042_10687</name>
</gene>
<dbReference type="Gene3D" id="3.30.450.40">
    <property type="match status" value="1"/>
</dbReference>
<accession>A0A1I4PXA9</accession>
<evidence type="ECO:0000256" key="5">
    <source>
        <dbReference type="ARBA" id="ARBA00022679"/>
    </source>
</evidence>
<feature type="domain" description="Protein kinase" evidence="8">
    <location>
        <begin position="1"/>
        <end position="263"/>
    </location>
</feature>
<dbReference type="Gene3D" id="3.40.50.2300">
    <property type="match status" value="1"/>
</dbReference>
<evidence type="ECO:0000256" key="7">
    <source>
        <dbReference type="PROSITE-ProRule" id="PRU00169"/>
    </source>
</evidence>
<dbReference type="InterPro" id="IPR000719">
    <property type="entry name" value="Prot_kinase_dom"/>
</dbReference>
<dbReference type="PROSITE" id="PS50110">
    <property type="entry name" value="RESPONSE_REGULATORY"/>
    <property type="match status" value="1"/>
</dbReference>
<dbReference type="Gene3D" id="1.10.510.10">
    <property type="entry name" value="Transferase(Phosphotransferase) domain 1"/>
    <property type="match status" value="1"/>
</dbReference>
<dbReference type="PROSITE" id="PS50011">
    <property type="entry name" value="PROTEIN_KINASE_DOM"/>
    <property type="match status" value="1"/>
</dbReference>
<feature type="domain" description="Guanylate cyclase" evidence="11">
    <location>
        <begin position="1898"/>
        <end position="2024"/>
    </location>
</feature>
<dbReference type="Pfam" id="PF00072">
    <property type="entry name" value="Response_reg"/>
    <property type="match status" value="1"/>
</dbReference>